<protein>
    <recommendedName>
        <fullName evidence="5">TFIIS N-terminal domain-containing protein</fullName>
    </recommendedName>
</protein>
<accession>A0A7R8ZYH2</accession>
<feature type="compositionally biased region" description="Basic residues" evidence="4">
    <location>
        <begin position="289"/>
        <end position="298"/>
    </location>
</feature>
<evidence type="ECO:0000259" key="5">
    <source>
        <dbReference type="PROSITE" id="PS51319"/>
    </source>
</evidence>
<dbReference type="OrthoDB" id="21513at2759"/>
<evidence type="ECO:0000313" key="7">
    <source>
        <dbReference type="Proteomes" id="UP000677054"/>
    </source>
</evidence>
<name>A0A7R8ZYH2_9CRUS</name>
<dbReference type="Gene3D" id="6.10.250.3180">
    <property type="match status" value="1"/>
</dbReference>
<sequence>MVSDMAASDMELIILCKRKLQKYVELRDEEKILSYLSKLKHLRMTVSYLQETGVGRTVNALRKEDGAIGQKAKALVTRWKELVMEEEEEEEEEADKKEPEGNARVNGELSTPHAASQSTLKVEREASYTMTGDEAICDMARGRDTPHDDDDGDTIEDDEVAMRICDDVPKEKSDERPQLPQNQVFSQKKATDSEHCKHTPVNKGIPTVNGRLKKEKSTSGSVRKDDRNKSLNGNADGKKEKKSEIGSSKDEKKKHKRKRPSEESEDKGTDGKSFAEALGMADESEKSEKLKKKKKKHHRDVEPLSEARAQKDEVSDQQNEMKSALPLIDADAIPGSSEIKNSLLPVISPDYKPQRHYNLPEKKSVQAKLLSEDEALQLAINTKNNKTKVFSGTKGSGPSSVPSLFDLCIRSLQENIDSLEFTGGVPYTVLEPVFKTASAEQLFTLEYYNPYLLSDTDPLWERLVKKDFRNTDRQELESWRDMYDRCKREREAKLQSLTSKLHHSMSVKTPSRQTKLAYVDSVAKPPRSIARQQAKYGTGGQGQQKRGTGAIPLSNLKDIGNMSNSSSSSCASSKLAASVKAPPPLGNMKKPKVAPLMQKTLRLMKSRFRR</sequence>
<organism evidence="6">
    <name type="scientific">Darwinula stevensoni</name>
    <dbReference type="NCBI Taxonomy" id="69355"/>
    <lineage>
        <taxon>Eukaryota</taxon>
        <taxon>Metazoa</taxon>
        <taxon>Ecdysozoa</taxon>
        <taxon>Arthropoda</taxon>
        <taxon>Crustacea</taxon>
        <taxon>Oligostraca</taxon>
        <taxon>Ostracoda</taxon>
        <taxon>Podocopa</taxon>
        <taxon>Podocopida</taxon>
        <taxon>Darwinulocopina</taxon>
        <taxon>Darwinuloidea</taxon>
        <taxon>Darwinulidae</taxon>
        <taxon>Darwinula</taxon>
    </lineage>
</organism>
<dbReference type="Proteomes" id="UP000677054">
    <property type="component" value="Unassembled WGS sequence"/>
</dbReference>
<evidence type="ECO:0000256" key="2">
    <source>
        <dbReference type="ARBA" id="ARBA00023242"/>
    </source>
</evidence>
<feature type="domain" description="TFIIS N-terminal" evidence="5">
    <location>
        <begin position="11"/>
        <end position="86"/>
    </location>
</feature>
<dbReference type="InterPro" id="IPR017923">
    <property type="entry name" value="TFIIS_N"/>
</dbReference>
<feature type="region of interest" description="Disordered" evidence="4">
    <location>
        <begin position="529"/>
        <end position="595"/>
    </location>
</feature>
<dbReference type="AlphaFoldDB" id="A0A7R8ZYH2"/>
<dbReference type="Gene3D" id="1.20.930.10">
    <property type="entry name" value="Conserved domain common to transcription factors TFIIS, elongin A, CRSP70"/>
    <property type="match status" value="1"/>
</dbReference>
<comment type="subcellular location">
    <subcellularLocation>
        <location evidence="1 3">Nucleus</location>
    </subcellularLocation>
</comment>
<feature type="compositionally biased region" description="Basic and acidic residues" evidence="4">
    <location>
        <begin position="260"/>
        <end position="270"/>
    </location>
</feature>
<evidence type="ECO:0000256" key="3">
    <source>
        <dbReference type="PROSITE-ProRule" id="PRU00649"/>
    </source>
</evidence>
<feature type="compositionally biased region" description="Basic and acidic residues" evidence="4">
    <location>
        <begin position="236"/>
        <end position="251"/>
    </location>
</feature>
<evidence type="ECO:0000256" key="4">
    <source>
        <dbReference type="SAM" id="MobiDB-lite"/>
    </source>
</evidence>
<dbReference type="EMBL" id="CAJPEV010000154">
    <property type="protein sequence ID" value="CAG0881501.1"/>
    <property type="molecule type" value="Genomic_DNA"/>
</dbReference>
<dbReference type="PANTHER" id="PTHR15141">
    <property type="entry name" value="TRANSCRIPTION ELONGATION FACTOR B POLYPEPTIDE 3"/>
    <property type="match status" value="1"/>
</dbReference>
<keyword evidence="7" id="KW-1185">Reference proteome</keyword>
<dbReference type="SMART" id="SM00509">
    <property type="entry name" value="TFS2N"/>
    <property type="match status" value="1"/>
</dbReference>
<feature type="compositionally biased region" description="Basic and acidic residues" evidence="4">
    <location>
        <begin position="160"/>
        <end position="177"/>
    </location>
</feature>
<dbReference type="InterPro" id="IPR051870">
    <property type="entry name" value="Elongin-A_domain"/>
</dbReference>
<feature type="compositionally biased region" description="Polar residues" evidence="4">
    <location>
        <begin position="179"/>
        <end position="188"/>
    </location>
</feature>
<proteinExistence type="predicted"/>
<evidence type="ECO:0000256" key="1">
    <source>
        <dbReference type="ARBA" id="ARBA00004123"/>
    </source>
</evidence>
<dbReference type="InterPro" id="IPR010684">
    <property type="entry name" value="RNA_pol_II_trans_fac_SIII_A"/>
</dbReference>
<dbReference type="GO" id="GO:0070449">
    <property type="term" value="C:elongin complex"/>
    <property type="evidence" value="ECO:0007669"/>
    <property type="project" value="InterPro"/>
</dbReference>
<evidence type="ECO:0000313" key="6">
    <source>
        <dbReference type="EMBL" id="CAD7241610.1"/>
    </source>
</evidence>
<feature type="compositionally biased region" description="Low complexity" evidence="4">
    <location>
        <begin position="563"/>
        <end position="578"/>
    </location>
</feature>
<dbReference type="Pfam" id="PF08711">
    <property type="entry name" value="Med26"/>
    <property type="match status" value="1"/>
</dbReference>
<dbReference type="InterPro" id="IPR035441">
    <property type="entry name" value="TFIIS/LEDGF_dom_sf"/>
</dbReference>
<dbReference type="PROSITE" id="PS51319">
    <property type="entry name" value="TFIIS_N"/>
    <property type="match status" value="1"/>
</dbReference>
<dbReference type="CDD" id="cd00183">
    <property type="entry name" value="TFIIS_I"/>
    <property type="match status" value="1"/>
</dbReference>
<dbReference type="Pfam" id="PF06881">
    <property type="entry name" value="Elongin_A"/>
    <property type="match status" value="1"/>
</dbReference>
<dbReference type="EMBL" id="LR899671">
    <property type="protein sequence ID" value="CAD7241610.1"/>
    <property type="molecule type" value="Genomic_DNA"/>
</dbReference>
<dbReference type="InterPro" id="IPR003617">
    <property type="entry name" value="TFIIS/CRSP70_N_sub"/>
</dbReference>
<feature type="compositionally biased region" description="Acidic residues" evidence="4">
    <location>
        <begin position="147"/>
        <end position="159"/>
    </location>
</feature>
<dbReference type="PANTHER" id="PTHR15141:SF76">
    <property type="entry name" value="TRANSCRIPTION ELONGATION FACTOR B POLYPEPTIDE 3"/>
    <property type="match status" value="1"/>
</dbReference>
<dbReference type="GO" id="GO:0006368">
    <property type="term" value="P:transcription elongation by RNA polymerase II"/>
    <property type="evidence" value="ECO:0007669"/>
    <property type="project" value="InterPro"/>
</dbReference>
<feature type="region of interest" description="Disordered" evidence="4">
    <location>
        <begin position="85"/>
        <end position="321"/>
    </location>
</feature>
<dbReference type="SUPFAM" id="SSF47676">
    <property type="entry name" value="Conserved domain common to transcription factors TFIIS, elongin A, CRSP70"/>
    <property type="match status" value="1"/>
</dbReference>
<gene>
    <name evidence="6" type="ORF">DSTB1V02_LOCUS1596</name>
</gene>
<reference evidence="6" key="1">
    <citation type="submission" date="2020-11" db="EMBL/GenBank/DDBJ databases">
        <authorList>
            <person name="Tran Van P."/>
        </authorList>
    </citation>
    <scope>NUCLEOTIDE SEQUENCE</scope>
</reference>
<keyword evidence="2 3" id="KW-0539">Nucleus</keyword>